<dbReference type="AlphaFoldDB" id="A0AAI9P980"/>
<evidence type="ECO:0000313" key="2">
    <source>
        <dbReference type="EMBL" id="GJA53908.1"/>
    </source>
</evidence>
<dbReference type="RefSeq" id="WP_080722061.1">
    <property type="nucleotide sequence ID" value="NZ_BPNL01000011.1"/>
</dbReference>
<name>A0AAI9P980_AERCA</name>
<dbReference type="SMART" id="SM00255">
    <property type="entry name" value="TIR"/>
    <property type="match status" value="1"/>
</dbReference>
<protein>
    <recommendedName>
        <fullName evidence="1">TIR domain-containing protein</fullName>
    </recommendedName>
</protein>
<accession>A0AAI9P980</accession>
<comment type="caution">
    <text evidence="2">The sequence shown here is derived from an EMBL/GenBank/DDBJ whole genome shotgun (WGS) entry which is preliminary data.</text>
</comment>
<dbReference type="EMBL" id="BPNL01000011">
    <property type="protein sequence ID" value="GJA53908.1"/>
    <property type="molecule type" value="Genomic_DNA"/>
</dbReference>
<dbReference type="GO" id="GO:0007165">
    <property type="term" value="P:signal transduction"/>
    <property type="evidence" value="ECO:0007669"/>
    <property type="project" value="InterPro"/>
</dbReference>
<gene>
    <name evidence="2" type="ORF">KAM348_13310</name>
</gene>
<dbReference type="InterPro" id="IPR035897">
    <property type="entry name" value="Toll_tir_struct_dom_sf"/>
</dbReference>
<feature type="domain" description="TIR" evidence="1">
    <location>
        <begin position="2"/>
        <end position="156"/>
    </location>
</feature>
<evidence type="ECO:0000259" key="1">
    <source>
        <dbReference type="SMART" id="SM00255"/>
    </source>
</evidence>
<dbReference type="Gene3D" id="3.40.50.10140">
    <property type="entry name" value="Toll/interleukin-1 receptor homology (TIR) domain"/>
    <property type="match status" value="1"/>
</dbReference>
<dbReference type="InterPro" id="IPR000157">
    <property type="entry name" value="TIR_dom"/>
</dbReference>
<sequence length="267" mass="29518">MGHKIFLSHNHNDKPLVEAVALKLATIFGQDEVFYDSWSIQPGEGIIDKMNQGLEAPEFVFFFVSKNSLASGMVKLEWQNALYSASKGKTRVIPVRIDGSDMPSLLKQTLFIDMHTVGLEAAIAQIVSVTQGNASFTPQHQGFSNLSFTQTKVNDTQIEIAVKASHLMEPNASFVFVTTNAEQDIQWEMSNGQPFVGGFNKDAFTSPNGNVNGILIRPMTSTLTPTHPLRVKFSKKGTVDINIIAVFHEKSENQWVEIPRAAPTFAY</sequence>
<dbReference type="Pfam" id="PF13676">
    <property type="entry name" value="TIR_2"/>
    <property type="match status" value="1"/>
</dbReference>
<evidence type="ECO:0000313" key="3">
    <source>
        <dbReference type="Proteomes" id="UP000887009"/>
    </source>
</evidence>
<dbReference type="SUPFAM" id="SSF52200">
    <property type="entry name" value="Toll/Interleukin receptor TIR domain"/>
    <property type="match status" value="1"/>
</dbReference>
<dbReference type="Proteomes" id="UP000887009">
    <property type="component" value="Unassembled WGS sequence"/>
</dbReference>
<organism evidence="2 3">
    <name type="scientific">Aeromonas caviae</name>
    <name type="common">Aeromonas punctata</name>
    <dbReference type="NCBI Taxonomy" id="648"/>
    <lineage>
        <taxon>Bacteria</taxon>
        <taxon>Pseudomonadati</taxon>
        <taxon>Pseudomonadota</taxon>
        <taxon>Gammaproteobacteria</taxon>
        <taxon>Aeromonadales</taxon>
        <taxon>Aeromonadaceae</taxon>
        <taxon>Aeromonas</taxon>
    </lineage>
</organism>
<reference evidence="2" key="1">
    <citation type="submission" date="2021-07" db="EMBL/GenBank/DDBJ databases">
        <title>Draft genome sequence of carbapenem-resistant Aeromonas spp. in Japan.</title>
        <authorList>
            <person name="Maehana S."/>
            <person name="Suzuki M."/>
            <person name="Kitasato H."/>
        </authorList>
    </citation>
    <scope>NUCLEOTIDE SEQUENCE</scope>
    <source>
        <strain evidence="2">KAM348</strain>
    </source>
</reference>
<proteinExistence type="predicted"/>